<keyword evidence="1" id="KW-1133">Transmembrane helix</keyword>
<accession>A0A975CSR3</accession>
<evidence type="ECO:0000313" key="3">
    <source>
        <dbReference type="Proteomes" id="UP000663920"/>
    </source>
</evidence>
<name>A0A975CSR3_9FLAO</name>
<protein>
    <recommendedName>
        <fullName evidence="4">Redox-active disulfide protein 2</fullName>
    </recommendedName>
</protein>
<feature type="transmembrane region" description="Helical" evidence="1">
    <location>
        <begin position="49"/>
        <end position="68"/>
    </location>
</feature>
<organism evidence="2 3">
    <name type="scientific">Polaribacter cellanae</name>
    <dbReference type="NCBI Taxonomy" id="2818493"/>
    <lineage>
        <taxon>Bacteria</taxon>
        <taxon>Pseudomonadati</taxon>
        <taxon>Bacteroidota</taxon>
        <taxon>Flavobacteriia</taxon>
        <taxon>Flavobacteriales</taxon>
        <taxon>Flavobacteriaceae</taxon>
    </lineage>
</organism>
<feature type="transmembrane region" description="Helical" evidence="1">
    <location>
        <begin position="24"/>
        <end position="43"/>
    </location>
</feature>
<dbReference type="KEGG" id="pcea:J3359_07795"/>
<keyword evidence="3" id="KW-1185">Reference proteome</keyword>
<evidence type="ECO:0000313" key="2">
    <source>
        <dbReference type="EMBL" id="QTE24155.1"/>
    </source>
</evidence>
<dbReference type="Proteomes" id="UP000663920">
    <property type="component" value="Chromosome"/>
</dbReference>
<keyword evidence="1" id="KW-0472">Membrane</keyword>
<dbReference type="EMBL" id="CP071869">
    <property type="protein sequence ID" value="QTE24155.1"/>
    <property type="molecule type" value="Genomic_DNA"/>
</dbReference>
<evidence type="ECO:0000256" key="1">
    <source>
        <dbReference type="SAM" id="Phobius"/>
    </source>
</evidence>
<proteinExistence type="predicted"/>
<evidence type="ECO:0008006" key="4">
    <source>
        <dbReference type="Google" id="ProtNLM"/>
    </source>
</evidence>
<keyword evidence="1" id="KW-0812">Transmembrane</keyword>
<dbReference type="RefSeq" id="WP_208080139.1">
    <property type="nucleotide sequence ID" value="NZ_CP071869.1"/>
</dbReference>
<sequence>MASLHSTNTTEELKKKIKTQKKMAIIHGFIILLMIAFAIFSSIKNGISFQTFLPLFFIPMEIIMLFELKKLKKELADRTK</sequence>
<reference evidence="2 3" key="1">
    <citation type="submission" date="2021-03" db="EMBL/GenBank/DDBJ databases">
        <title>Complete genome of Polaribacter_sp.SM13.</title>
        <authorList>
            <person name="Jeong S.W."/>
            <person name="Bae J.W."/>
        </authorList>
    </citation>
    <scope>NUCLEOTIDE SEQUENCE [LARGE SCALE GENOMIC DNA]</scope>
    <source>
        <strain evidence="2 3">SM13</strain>
    </source>
</reference>
<dbReference type="AlphaFoldDB" id="A0A975CSR3"/>
<gene>
    <name evidence="2" type="ORF">J3359_07795</name>
</gene>